<proteinExistence type="predicted"/>
<feature type="coiled-coil region" evidence="1">
    <location>
        <begin position="6"/>
        <end position="64"/>
    </location>
</feature>
<evidence type="ECO:0000256" key="1">
    <source>
        <dbReference type="SAM" id="Coils"/>
    </source>
</evidence>
<dbReference type="EMBL" id="CP136862">
    <property type="protein sequence ID" value="WOJ90622.1"/>
    <property type="molecule type" value="Genomic_DNA"/>
</dbReference>
<dbReference type="InterPro" id="IPR025310">
    <property type="entry name" value="DUF4164"/>
</dbReference>
<evidence type="ECO:0000313" key="2">
    <source>
        <dbReference type="EMBL" id="WOJ90622.1"/>
    </source>
</evidence>
<protein>
    <submittedName>
        <fullName evidence="2">DUF4164 domain-containing protein</fullName>
    </submittedName>
</protein>
<reference evidence="2 3" key="1">
    <citation type="submission" date="2023-10" db="EMBL/GenBank/DDBJ databases">
        <title>Novel methanotroph of the genus Methylocapsa from a subarctic wetland.</title>
        <authorList>
            <person name="Belova S.E."/>
            <person name="Oshkin I.Y."/>
            <person name="Miroshnikov K."/>
            <person name="Dedysh S.N."/>
        </authorList>
    </citation>
    <scope>NUCLEOTIDE SEQUENCE [LARGE SCALE GENOMIC DNA]</scope>
    <source>
        <strain evidence="2 3">RX1</strain>
    </source>
</reference>
<gene>
    <name evidence="2" type="ORF">RZS28_04840</name>
</gene>
<organism evidence="2 3">
    <name type="scientific">Methylocapsa polymorpha</name>
    <dbReference type="NCBI Taxonomy" id="3080828"/>
    <lineage>
        <taxon>Bacteria</taxon>
        <taxon>Pseudomonadati</taxon>
        <taxon>Pseudomonadota</taxon>
        <taxon>Alphaproteobacteria</taxon>
        <taxon>Hyphomicrobiales</taxon>
        <taxon>Beijerinckiaceae</taxon>
        <taxon>Methylocapsa</taxon>
    </lineage>
</organism>
<evidence type="ECO:0000313" key="3">
    <source>
        <dbReference type="Proteomes" id="UP001626536"/>
    </source>
</evidence>
<name>A0ABZ0HTK2_9HYPH</name>
<keyword evidence="1" id="KW-0175">Coiled coil</keyword>
<sequence length="105" mass="11444">MAELDANTKMNALDRLEAALKRLAAALDHLEAASERRVRADALRANLEEELTVMQDDRSRLAVELDGAIARTNSLELANDEVARRLKSVSATIKSVLDGADTRGD</sequence>
<dbReference type="Pfam" id="PF13747">
    <property type="entry name" value="DUF4164"/>
    <property type="match status" value="1"/>
</dbReference>
<accession>A0ABZ0HTK2</accession>
<dbReference type="SUPFAM" id="SSF57997">
    <property type="entry name" value="Tropomyosin"/>
    <property type="match status" value="1"/>
</dbReference>
<dbReference type="RefSeq" id="WP_407340210.1">
    <property type="nucleotide sequence ID" value="NZ_CP136862.1"/>
</dbReference>
<keyword evidence="3" id="KW-1185">Reference proteome</keyword>
<dbReference type="Proteomes" id="UP001626536">
    <property type="component" value="Chromosome"/>
</dbReference>